<gene>
    <name evidence="3" type="ORF">H4683_001974</name>
</gene>
<dbReference type="PANTHER" id="PTHR30404:SF0">
    <property type="entry name" value="N-ACETYLMURAMOYL-L-ALANINE AMIDASE AMIC"/>
    <property type="match status" value="1"/>
</dbReference>
<dbReference type="GO" id="GO:0009253">
    <property type="term" value="P:peptidoglycan catabolic process"/>
    <property type="evidence" value="ECO:0007669"/>
    <property type="project" value="InterPro"/>
</dbReference>
<evidence type="ECO:0000313" key="4">
    <source>
        <dbReference type="Proteomes" id="UP000658225"/>
    </source>
</evidence>
<dbReference type="CDD" id="cd02696">
    <property type="entry name" value="MurNAc-LAA"/>
    <property type="match status" value="1"/>
</dbReference>
<evidence type="ECO:0000259" key="2">
    <source>
        <dbReference type="SMART" id="SM00646"/>
    </source>
</evidence>
<dbReference type="Gene3D" id="3.40.630.40">
    <property type="entry name" value="Zn-dependent exopeptidases"/>
    <property type="match status" value="1"/>
</dbReference>
<proteinExistence type="predicted"/>
<keyword evidence="4" id="KW-1185">Reference proteome</keyword>
<sequence length="185" mass="20426">MTIIMIDAGHGPNTPGKQSPDGVLREFNFNNSVAEMIKRLLFENEMTVIFAHELGRDVPLVERNALANKMNVDAFISIHANAYGPDWNGVSGIETFLYPTASKESAALASLLQSSLIAACNRTDRGVKKADFAVLRDTKMPAVLIECGFMTNREEATLLLKKDYRLQCAKAIAFAISAWLYRGKK</sequence>
<dbReference type="SMART" id="SM00646">
    <property type="entry name" value="Ami_3"/>
    <property type="match status" value="1"/>
</dbReference>
<organism evidence="3 4">
    <name type="scientific">Sporosarcina limicola</name>
    <dbReference type="NCBI Taxonomy" id="34101"/>
    <lineage>
        <taxon>Bacteria</taxon>
        <taxon>Bacillati</taxon>
        <taxon>Bacillota</taxon>
        <taxon>Bacilli</taxon>
        <taxon>Bacillales</taxon>
        <taxon>Caryophanaceae</taxon>
        <taxon>Sporosarcina</taxon>
    </lineage>
</organism>
<evidence type="ECO:0000256" key="1">
    <source>
        <dbReference type="ARBA" id="ARBA00022801"/>
    </source>
</evidence>
<dbReference type="RefSeq" id="WP_192598642.1">
    <property type="nucleotide sequence ID" value="NZ_JADBEL010000009.1"/>
</dbReference>
<dbReference type="GO" id="GO:0030288">
    <property type="term" value="C:outer membrane-bounded periplasmic space"/>
    <property type="evidence" value="ECO:0007669"/>
    <property type="project" value="TreeGrafter"/>
</dbReference>
<dbReference type="SUPFAM" id="SSF53187">
    <property type="entry name" value="Zn-dependent exopeptidases"/>
    <property type="match status" value="1"/>
</dbReference>
<dbReference type="InterPro" id="IPR002508">
    <property type="entry name" value="MurNAc-LAA_cat"/>
</dbReference>
<dbReference type="PANTHER" id="PTHR30404">
    <property type="entry name" value="N-ACETYLMURAMOYL-L-ALANINE AMIDASE"/>
    <property type="match status" value="1"/>
</dbReference>
<keyword evidence="1 3" id="KW-0378">Hydrolase</keyword>
<evidence type="ECO:0000313" key="3">
    <source>
        <dbReference type="EMBL" id="MBE1554896.1"/>
    </source>
</evidence>
<comment type="caution">
    <text evidence="3">The sequence shown here is derived from an EMBL/GenBank/DDBJ whole genome shotgun (WGS) entry which is preliminary data.</text>
</comment>
<dbReference type="AlphaFoldDB" id="A0A927R3B4"/>
<reference evidence="3" key="1">
    <citation type="submission" date="2020-10" db="EMBL/GenBank/DDBJ databases">
        <title>Genomic Encyclopedia of Type Strains, Phase IV (KMG-IV): sequencing the most valuable type-strain genomes for metagenomic binning, comparative biology and taxonomic classification.</title>
        <authorList>
            <person name="Goeker M."/>
        </authorList>
    </citation>
    <scope>NUCLEOTIDE SEQUENCE</scope>
    <source>
        <strain evidence="3">DSM 13886</strain>
    </source>
</reference>
<dbReference type="GO" id="GO:0008745">
    <property type="term" value="F:N-acetylmuramoyl-L-alanine amidase activity"/>
    <property type="evidence" value="ECO:0007669"/>
    <property type="project" value="UniProtKB-EC"/>
</dbReference>
<dbReference type="InterPro" id="IPR050695">
    <property type="entry name" value="N-acetylmuramoyl_amidase_3"/>
</dbReference>
<dbReference type="EC" id="3.5.1.28" evidence="3"/>
<accession>A0A927R3B4</accession>
<dbReference type="EMBL" id="JADBEL010000009">
    <property type="protein sequence ID" value="MBE1554896.1"/>
    <property type="molecule type" value="Genomic_DNA"/>
</dbReference>
<dbReference type="Pfam" id="PF01520">
    <property type="entry name" value="Amidase_3"/>
    <property type="match status" value="1"/>
</dbReference>
<dbReference type="Proteomes" id="UP000658225">
    <property type="component" value="Unassembled WGS sequence"/>
</dbReference>
<name>A0A927R3B4_9BACL</name>
<feature type="domain" description="MurNAc-LAA" evidence="2">
    <location>
        <begin position="64"/>
        <end position="177"/>
    </location>
</feature>
<protein>
    <submittedName>
        <fullName evidence="3">N-acetylmuramoyl-L-alanine amidase</fullName>
        <ecNumber evidence="3">3.5.1.28</ecNumber>
    </submittedName>
</protein>